<dbReference type="PRINTS" id="PR00320">
    <property type="entry name" value="GPROTEINBRPT"/>
</dbReference>
<organism evidence="7">
    <name type="scientific">Picocystis salinarum</name>
    <dbReference type="NCBI Taxonomy" id="88271"/>
    <lineage>
        <taxon>Eukaryota</taxon>
        <taxon>Viridiplantae</taxon>
        <taxon>Chlorophyta</taxon>
        <taxon>Picocystophyceae</taxon>
        <taxon>Picocystales</taxon>
        <taxon>Picocystaceae</taxon>
        <taxon>Picocystis</taxon>
    </lineage>
</organism>
<dbReference type="InterPro" id="IPR020472">
    <property type="entry name" value="WD40_PAC1"/>
</dbReference>
<feature type="repeat" description="WD" evidence="5">
    <location>
        <begin position="230"/>
        <end position="271"/>
    </location>
</feature>
<dbReference type="InterPro" id="IPR036322">
    <property type="entry name" value="WD40_repeat_dom_sf"/>
</dbReference>
<dbReference type="PROSITE" id="PS50294">
    <property type="entry name" value="WD_REPEATS_REGION"/>
    <property type="match status" value="2"/>
</dbReference>
<dbReference type="Pfam" id="PF00400">
    <property type="entry name" value="WD40"/>
    <property type="match status" value="4"/>
</dbReference>
<dbReference type="InterPro" id="IPR039241">
    <property type="entry name" value="Rrp9-like"/>
</dbReference>
<dbReference type="CDD" id="cd00200">
    <property type="entry name" value="WD40"/>
    <property type="match status" value="1"/>
</dbReference>
<gene>
    <name evidence="7" type="ORF">PSAL00342_LOCUS2363</name>
</gene>
<dbReference type="InterPro" id="IPR001680">
    <property type="entry name" value="WD40_rpt"/>
</dbReference>
<feature type="repeat" description="WD" evidence="5">
    <location>
        <begin position="136"/>
        <end position="177"/>
    </location>
</feature>
<evidence type="ECO:0000256" key="2">
    <source>
        <dbReference type="ARBA" id="ARBA00022574"/>
    </source>
</evidence>
<evidence type="ECO:0000256" key="5">
    <source>
        <dbReference type="PROSITE-ProRule" id="PRU00221"/>
    </source>
</evidence>
<feature type="region of interest" description="Disordered" evidence="6">
    <location>
        <begin position="1"/>
        <end position="64"/>
    </location>
</feature>
<dbReference type="SMART" id="SM00320">
    <property type="entry name" value="WD40"/>
    <property type="match status" value="6"/>
</dbReference>
<sequence>MAKRNQKVSDGQSMKRSRVERKKEESDVQDEELPSDQEEEEEDGRRSLPGSDSEEEKETAEEKRIRLAKAYLSRLRQEEMEDESSEDDENEDKIHRDSLANRLQQEALESKGYQQRQLADSTALPEGQVGEAPKILRGHGASVTAVALSNDEKSIYSCAKDGAMFHWDVETGKGTRFPKLGGAEKKNKADCRVRWLANAISYDGMFLATGGSDKNVHIWDLRSMQHIVKLSSHRAEVTALAFRDGTHQLFSASMDSTVKIWSIDTEQYIDTLYGHQATVVSIDCGYKERPVSGSTDHTCRLWKVPEESQLVFRGGGASIDAVAVFRGGQQWISGGDDGHLSLWTMMRKKPVEILRDVHGKSASSTAGDECRGWIHSLSCARGSDLAASGSGNGFIRLWAHRERHLEALGSLPINGFVNSLSIAPSGRFVVSGIGQEPRLGRWSKISGVRNGIAIHRLPLVDPE</sequence>
<dbReference type="FunFam" id="2.130.10.10:FF:000509">
    <property type="entry name" value="U3 small nucleolar RNA-interacting protein"/>
    <property type="match status" value="1"/>
</dbReference>
<dbReference type="AlphaFoldDB" id="A0A7S3XEG6"/>
<dbReference type="PANTHER" id="PTHR19865">
    <property type="entry name" value="U3 SMALL NUCLEOLAR RNA INTERACTING PROTEIN 2"/>
    <property type="match status" value="1"/>
</dbReference>
<evidence type="ECO:0000256" key="4">
    <source>
        <dbReference type="ARBA" id="ARBA00023242"/>
    </source>
</evidence>
<feature type="repeat" description="WD" evidence="5">
    <location>
        <begin position="203"/>
        <end position="229"/>
    </location>
</feature>
<evidence type="ECO:0000256" key="6">
    <source>
        <dbReference type="SAM" id="MobiDB-lite"/>
    </source>
</evidence>
<dbReference type="PROSITE" id="PS50082">
    <property type="entry name" value="WD_REPEATS_2"/>
    <property type="match status" value="3"/>
</dbReference>
<keyword evidence="2 5" id="KW-0853">WD repeat</keyword>
<dbReference type="GO" id="GO:0034511">
    <property type="term" value="F:U3 snoRNA binding"/>
    <property type="evidence" value="ECO:0007669"/>
    <property type="project" value="InterPro"/>
</dbReference>
<feature type="compositionally biased region" description="Acidic residues" evidence="6">
    <location>
        <begin position="27"/>
        <end position="42"/>
    </location>
</feature>
<dbReference type="Gene3D" id="2.130.10.10">
    <property type="entry name" value="YVTN repeat-like/Quinoprotein amine dehydrogenase"/>
    <property type="match status" value="1"/>
</dbReference>
<dbReference type="InterPro" id="IPR019775">
    <property type="entry name" value="WD40_repeat_CS"/>
</dbReference>
<evidence type="ECO:0008006" key="8">
    <source>
        <dbReference type="Google" id="ProtNLM"/>
    </source>
</evidence>
<comment type="subcellular location">
    <subcellularLocation>
        <location evidence="1">Nucleus</location>
    </subcellularLocation>
</comment>
<evidence type="ECO:0000313" key="7">
    <source>
        <dbReference type="EMBL" id="CAE0608546.1"/>
    </source>
</evidence>
<accession>A0A7S3XEG6</accession>
<dbReference type="EMBL" id="HBIS01002652">
    <property type="protein sequence ID" value="CAE0608546.1"/>
    <property type="molecule type" value="Transcribed_RNA"/>
</dbReference>
<name>A0A7S3XEG6_9CHLO</name>
<dbReference type="SUPFAM" id="SSF50978">
    <property type="entry name" value="WD40 repeat-like"/>
    <property type="match status" value="1"/>
</dbReference>
<keyword evidence="4" id="KW-0539">Nucleus</keyword>
<dbReference type="InterPro" id="IPR015943">
    <property type="entry name" value="WD40/YVTN_repeat-like_dom_sf"/>
</dbReference>
<evidence type="ECO:0000256" key="3">
    <source>
        <dbReference type="ARBA" id="ARBA00022737"/>
    </source>
</evidence>
<proteinExistence type="predicted"/>
<evidence type="ECO:0000256" key="1">
    <source>
        <dbReference type="ARBA" id="ARBA00004123"/>
    </source>
</evidence>
<dbReference type="PROSITE" id="PS00678">
    <property type="entry name" value="WD_REPEATS_1"/>
    <property type="match status" value="1"/>
</dbReference>
<reference evidence="7" key="1">
    <citation type="submission" date="2021-01" db="EMBL/GenBank/DDBJ databases">
        <authorList>
            <person name="Corre E."/>
            <person name="Pelletier E."/>
            <person name="Niang G."/>
            <person name="Scheremetjew M."/>
            <person name="Finn R."/>
            <person name="Kale V."/>
            <person name="Holt S."/>
            <person name="Cochrane G."/>
            <person name="Meng A."/>
            <person name="Brown T."/>
            <person name="Cohen L."/>
        </authorList>
    </citation>
    <scope>NUCLEOTIDE SEQUENCE</scope>
    <source>
        <strain evidence="7">CCMP1897</strain>
    </source>
</reference>
<dbReference type="GO" id="GO:0032040">
    <property type="term" value="C:small-subunit processome"/>
    <property type="evidence" value="ECO:0007669"/>
    <property type="project" value="TreeGrafter"/>
</dbReference>
<dbReference type="PANTHER" id="PTHR19865:SF0">
    <property type="entry name" value="U3 SMALL NUCLEOLAR RNA-INTERACTING PROTEIN 2"/>
    <property type="match status" value="1"/>
</dbReference>
<keyword evidence="3" id="KW-0677">Repeat</keyword>
<protein>
    <recommendedName>
        <fullName evidence="8">Anaphase-promoting complex subunit 4 WD40 domain-containing protein</fullName>
    </recommendedName>
</protein>